<keyword evidence="4" id="KW-1185">Reference proteome</keyword>
<evidence type="ECO:0000313" key="5">
    <source>
        <dbReference type="RefSeq" id="XP_013060806.2"/>
    </source>
</evidence>
<sequence length="300" mass="33959">MRSTSQLAFLKFSFIIAISLGARISFVANSEDVKELIRPLELTCSFQELNGTIPNLIYILKDGSTVIAKISQEIKKGKNLNSTSNVVIESNIFPPKTPFLKITWKRPTGDNSGQYVCFIHARNAMGIDSLYQSPLNVTVKNATFQDLLEFSLKQAALLEEKGSLIASLDSRLKRQNRQMVKLGNEMTAAKAEINKLRPNVQEGAVQCPNSNTFKHTPSPDDEKHCLPTRQSSHYVRFSKPYERTPSIKLSLVSMGLSKDFHTRFYYFKRNVSTEGFEIVCHTWCDTYIDFMTVSWIAINN</sequence>
<evidence type="ECO:0000256" key="2">
    <source>
        <dbReference type="SAM" id="SignalP"/>
    </source>
</evidence>
<dbReference type="Pfam" id="PF09458">
    <property type="entry name" value="H_lectin"/>
    <property type="match status" value="1"/>
</dbReference>
<evidence type="ECO:0000313" key="4">
    <source>
        <dbReference type="Proteomes" id="UP001165740"/>
    </source>
</evidence>
<dbReference type="Proteomes" id="UP001165740">
    <property type="component" value="Chromosome 18"/>
</dbReference>
<feature type="signal peptide" evidence="2">
    <location>
        <begin position="1"/>
        <end position="21"/>
    </location>
</feature>
<dbReference type="GeneID" id="106050393"/>
<dbReference type="KEGG" id="bgt:106050393"/>
<feature type="coiled-coil region" evidence="1">
    <location>
        <begin position="165"/>
        <end position="192"/>
    </location>
</feature>
<accession>A0A9U8DTK5</accession>
<protein>
    <submittedName>
        <fullName evidence="5">Uncharacterized protein LOC106050393</fullName>
    </submittedName>
</protein>
<evidence type="ECO:0000256" key="1">
    <source>
        <dbReference type="SAM" id="Coils"/>
    </source>
</evidence>
<dbReference type="Gene3D" id="2.60.40.2080">
    <property type="match status" value="1"/>
</dbReference>
<gene>
    <name evidence="5" type="primary">LOC106050393</name>
</gene>
<proteinExistence type="predicted"/>
<organism evidence="4 5">
    <name type="scientific">Biomphalaria glabrata</name>
    <name type="common">Bloodfluke planorb</name>
    <name type="synonym">Freshwater snail</name>
    <dbReference type="NCBI Taxonomy" id="6526"/>
    <lineage>
        <taxon>Eukaryota</taxon>
        <taxon>Metazoa</taxon>
        <taxon>Spiralia</taxon>
        <taxon>Lophotrochozoa</taxon>
        <taxon>Mollusca</taxon>
        <taxon>Gastropoda</taxon>
        <taxon>Heterobranchia</taxon>
        <taxon>Euthyneura</taxon>
        <taxon>Panpulmonata</taxon>
        <taxon>Hygrophila</taxon>
        <taxon>Lymnaeoidea</taxon>
        <taxon>Planorbidae</taxon>
        <taxon>Biomphalaria</taxon>
    </lineage>
</organism>
<dbReference type="OrthoDB" id="6088575at2759"/>
<feature type="chain" id="PRO_5040899528" evidence="2">
    <location>
        <begin position="22"/>
        <end position="300"/>
    </location>
</feature>
<dbReference type="GO" id="GO:0007155">
    <property type="term" value="P:cell adhesion"/>
    <property type="evidence" value="ECO:0007669"/>
    <property type="project" value="InterPro"/>
</dbReference>
<dbReference type="RefSeq" id="XP_013060806.2">
    <property type="nucleotide sequence ID" value="XM_013205352.2"/>
</dbReference>
<keyword evidence="2" id="KW-0732">Signal</keyword>
<dbReference type="InterPro" id="IPR037221">
    <property type="entry name" value="H-type_lectin_dom_sf"/>
</dbReference>
<dbReference type="InterPro" id="IPR019019">
    <property type="entry name" value="H-type_lectin_domain"/>
</dbReference>
<dbReference type="SUPFAM" id="SSF141086">
    <property type="entry name" value="Agglutinin HPA-like"/>
    <property type="match status" value="1"/>
</dbReference>
<dbReference type="GO" id="GO:0030246">
    <property type="term" value="F:carbohydrate binding"/>
    <property type="evidence" value="ECO:0007669"/>
    <property type="project" value="InterPro"/>
</dbReference>
<reference evidence="5" key="1">
    <citation type="submission" date="2025-08" db="UniProtKB">
        <authorList>
            <consortium name="RefSeq"/>
        </authorList>
    </citation>
    <scope>IDENTIFICATION</scope>
</reference>
<feature type="domain" description="H-type lectin" evidence="3">
    <location>
        <begin position="234"/>
        <end position="298"/>
    </location>
</feature>
<name>A0A9U8DTK5_BIOGL</name>
<dbReference type="AlphaFoldDB" id="A0A9U8DTK5"/>
<keyword evidence="1" id="KW-0175">Coiled coil</keyword>
<evidence type="ECO:0000259" key="3">
    <source>
        <dbReference type="Pfam" id="PF09458"/>
    </source>
</evidence>